<reference evidence="1" key="2">
    <citation type="journal article" date="2023" name="BMC Genomics">
        <title>Pest status, molecular evolution, and epigenetic factors derived from the genome assembly of Frankliniella fusca, a thysanopteran phytovirus vector.</title>
        <authorList>
            <person name="Catto M.A."/>
            <person name="Labadie P.E."/>
            <person name="Jacobson A.L."/>
            <person name="Kennedy G.G."/>
            <person name="Srinivasan R."/>
            <person name="Hunt B.G."/>
        </authorList>
    </citation>
    <scope>NUCLEOTIDE SEQUENCE</scope>
    <source>
        <strain evidence="1">PL_HMW_Pooled</strain>
    </source>
</reference>
<dbReference type="Proteomes" id="UP001219518">
    <property type="component" value="Unassembled WGS sequence"/>
</dbReference>
<sequence length="82" mass="9693">MTIKNKCTCKRRIRTYKIESQGTRITLSNRLQVNFLPRECLLSINMIQPLKHSSVKFETLRKHIYGTKLSIMRSKEGSYFQV</sequence>
<gene>
    <name evidence="1" type="ORF">KUF71_001865</name>
</gene>
<name>A0AAE1HLB3_9NEOP</name>
<keyword evidence="2" id="KW-1185">Reference proteome</keyword>
<evidence type="ECO:0000313" key="1">
    <source>
        <dbReference type="EMBL" id="KAK3923456.1"/>
    </source>
</evidence>
<accession>A0AAE1HLB3</accession>
<evidence type="ECO:0000313" key="2">
    <source>
        <dbReference type="Proteomes" id="UP001219518"/>
    </source>
</evidence>
<comment type="caution">
    <text evidence="1">The sequence shown here is derived from an EMBL/GenBank/DDBJ whole genome shotgun (WGS) entry which is preliminary data.</text>
</comment>
<protein>
    <submittedName>
        <fullName evidence="1">Protein odr-4-like protein</fullName>
    </submittedName>
</protein>
<dbReference type="EMBL" id="JAHWGI010001147">
    <property type="protein sequence ID" value="KAK3923456.1"/>
    <property type="molecule type" value="Genomic_DNA"/>
</dbReference>
<organism evidence="1 2">
    <name type="scientific">Frankliniella fusca</name>
    <dbReference type="NCBI Taxonomy" id="407009"/>
    <lineage>
        <taxon>Eukaryota</taxon>
        <taxon>Metazoa</taxon>
        <taxon>Ecdysozoa</taxon>
        <taxon>Arthropoda</taxon>
        <taxon>Hexapoda</taxon>
        <taxon>Insecta</taxon>
        <taxon>Pterygota</taxon>
        <taxon>Neoptera</taxon>
        <taxon>Paraneoptera</taxon>
        <taxon>Thysanoptera</taxon>
        <taxon>Terebrantia</taxon>
        <taxon>Thripoidea</taxon>
        <taxon>Thripidae</taxon>
        <taxon>Frankliniella</taxon>
    </lineage>
</organism>
<dbReference type="AlphaFoldDB" id="A0AAE1HLB3"/>
<reference evidence="1" key="1">
    <citation type="submission" date="2021-07" db="EMBL/GenBank/DDBJ databases">
        <authorList>
            <person name="Catto M.A."/>
            <person name="Jacobson A."/>
            <person name="Kennedy G."/>
            <person name="Labadie P."/>
            <person name="Hunt B.G."/>
            <person name="Srinivasan R."/>
        </authorList>
    </citation>
    <scope>NUCLEOTIDE SEQUENCE</scope>
    <source>
        <strain evidence="1">PL_HMW_Pooled</strain>
        <tissue evidence="1">Head</tissue>
    </source>
</reference>
<proteinExistence type="predicted"/>